<evidence type="ECO:0000313" key="2">
    <source>
        <dbReference type="Proteomes" id="UP001642720"/>
    </source>
</evidence>
<dbReference type="Proteomes" id="UP001642720">
    <property type="component" value="Unassembled WGS sequence"/>
</dbReference>
<protein>
    <recommendedName>
        <fullName evidence="3">Deacetylase sirtuin-type domain-containing protein</fullName>
    </recommendedName>
</protein>
<proteinExistence type="predicted"/>
<name>A0ABY2HCF4_9HYPO</name>
<evidence type="ECO:0000313" key="1">
    <source>
        <dbReference type="EMBL" id="TFB05020.1"/>
    </source>
</evidence>
<reference evidence="1 2" key="1">
    <citation type="submission" date="2018-01" db="EMBL/GenBank/DDBJ databases">
        <title>Genome characterization of the sugarcane-associated fungus Trichoderma ghanense CCMA-1212 and their application in lignocelulose bioconversion.</title>
        <authorList>
            <person name="Steindorff A.S."/>
            <person name="Mendes T.D."/>
            <person name="Vilela E.S.D."/>
            <person name="Rodrigues D.S."/>
            <person name="Formighieri E.F."/>
            <person name="Melo I.S."/>
            <person name="Favaro L.C.L."/>
        </authorList>
    </citation>
    <scope>NUCLEOTIDE SEQUENCE [LARGE SCALE GENOMIC DNA]</scope>
    <source>
        <strain evidence="1 2">CCMA-1212</strain>
    </source>
</reference>
<organism evidence="1 2">
    <name type="scientific">Trichoderma ghanense</name>
    <dbReference type="NCBI Taxonomy" id="65468"/>
    <lineage>
        <taxon>Eukaryota</taxon>
        <taxon>Fungi</taxon>
        <taxon>Dikarya</taxon>
        <taxon>Ascomycota</taxon>
        <taxon>Pezizomycotina</taxon>
        <taxon>Sordariomycetes</taxon>
        <taxon>Hypocreomycetidae</taxon>
        <taxon>Hypocreales</taxon>
        <taxon>Hypocreaceae</taxon>
        <taxon>Trichoderma</taxon>
    </lineage>
</organism>
<gene>
    <name evidence="1" type="ORF">CCMA1212_002617</name>
</gene>
<evidence type="ECO:0008006" key="3">
    <source>
        <dbReference type="Google" id="ProtNLM"/>
    </source>
</evidence>
<sequence length="156" mass="16939">MVFRLDPAGMETTSTASSARGFCLVSLGPGDLLTTACRDAAAFCSQCELAVVLIGSSTTKALAPGLLESAECLCFVRIDASMLLRNTTRVPANLGPVQYRTLRSPRPRNGLSALYERRAHTKALSRVNLKTWCNLPALAQSRIHTNPWDVWQKGDC</sequence>
<keyword evidence="2" id="KW-1185">Reference proteome</keyword>
<accession>A0ABY2HCF4</accession>
<comment type="caution">
    <text evidence="1">The sequence shown here is derived from an EMBL/GenBank/DDBJ whole genome shotgun (WGS) entry which is preliminary data.</text>
</comment>
<dbReference type="GeneID" id="300574447"/>
<dbReference type="RefSeq" id="XP_073561221.1">
    <property type="nucleotide sequence ID" value="XM_073699997.1"/>
</dbReference>
<dbReference type="EMBL" id="PPTA01000003">
    <property type="protein sequence ID" value="TFB05020.1"/>
    <property type="molecule type" value="Genomic_DNA"/>
</dbReference>